<name>A0A0E9PJE9_ANGAN</name>
<dbReference type="EMBL" id="GBXM01103923">
    <property type="protein sequence ID" value="JAH04654.1"/>
    <property type="molecule type" value="Transcribed_RNA"/>
</dbReference>
<accession>A0A0E9PJE9</accession>
<proteinExistence type="predicted"/>
<sequence>MHLECTPNLHKMLKR</sequence>
<reference evidence="1" key="1">
    <citation type="submission" date="2014-11" db="EMBL/GenBank/DDBJ databases">
        <authorList>
            <person name="Amaro Gonzalez C."/>
        </authorList>
    </citation>
    <scope>NUCLEOTIDE SEQUENCE</scope>
</reference>
<evidence type="ECO:0000313" key="1">
    <source>
        <dbReference type="EMBL" id="JAH04654.1"/>
    </source>
</evidence>
<reference evidence="1" key="2">
    <citation type="journal article" date="2015" name="Fish Shellfish Immunol.">
        <title>Early steps in the European eel (Anguilla anguilla)-Vibrio vulnificus interaction in the gills: Role of the RtxA13 toxin.</title>
        <authorList>
            <person name="Callol A."/>
            <person name="Pajuelo D."/>
            <person name="Ebbesson L."/>
            <person name="Teles M."/>
            <person name="MacKenzie S."/>
            <person name="Amaro C."/>
        </authorList>
    </citation>
    <scope>NUCLEOTIDE SEQUENCE</scope>
</reference>
<organism evidence="1">
    <name type="scientific">Anguilla anguilla</name>
    <name type="common">European freshwater eel</name>
    <name type="synonym">Muraena anguilla</name>
    <dbReference type="NCBI Taxonomy" id="7936"/>
    <lineage>
        <taxon>Eukaryota</taxon>
        <taxon>Metazoa</taxon>
        <taxon>Chordata</taxon>
        <taxon>Craniata</taxon>
        <taxon>Vertebrata</taxon>
        <taxon>Euteleostomi</taxon>
        <taxon>Actinopterygii</taxon>
        <taxon>Neopterygii</taxon>
        <taxon>Teleostei</taxon>
        <taxon>Anguilliformes</taxon>
        <taxon>Anguillidae</taxon>
        <taxon>Anguilla</taxon>
    </lineage>
</organism>
<protein>
    <submittedName>
        <fullName evidence="1">Uncharacterized protein</fullName>
    </submittedName>
</protein>